<name>A0A0F7CQR5_9LACO</name>
<accession>A0A0F7CQR5</accession>
<dbReference type="AlphaFoldDB" id="A0A0F7CQR5"/>
<proteinExistence type="predicted"/>
<dbReference type="EMBL" id="KP172590">
    <property type="protein sequence ID" value="AKG47102.1"/>
    <property type="molecule type" value="Genomic_DNA"/>
</dbReference>
<reference evidence="2" key="1">
    <citation type="submission" date="2014-11" db="EMBL/GenBank/DDBJ databases">
        <title>Sequence analysis of pC107 from Lactobacillus vaginalis encoding putative complementary mechanisms that may contribute to enhanced plasmid stability and maintenance.</title>
        <authorList>
            <person name="Mustopa A.Z."/>
            <person name="Valeriano V.D.V."/>
            <person name="Pajarillo E.A.B."/>
            <person name="Balolong M.P."/>
            <person name="Kang D.-K."/>
        </authorList>
    </citation>
    <scope>NUCLEOTIDE SEQUENCE</scope>
    <source>
        <strain evidence="2">C107</strain>
        <plasmid evidence="2">pC107</plasmid>
    </source>
</reference>
<sequence>MPESKEKMYTMQEMADEIGINKTTVYRYIKKNNIADAMIQGNTNYYSAMTMKRLKKHFKSDNERNNEKKTLNEQLIETLQQQIKELQQELDSEKSRNDKALLAKDKQIDDLNARLKESHQLQLGLQKRFSMLPDVNNSPVVEADAQEVTKQGSNNEEVKDQKIKKRGFWGKIFGA</sequence>
<dbReference type="SUPFAM" id="SSF46955">
    <property type="entry name" value="Putative DNA-binding domain"/>
    <property type="match status" value="1"/>
</dbReference>
<feature type="coiled-coil region" evidence="1">
    <location>
        <begin position="65"/>
        <end position="103"/>
    </location>
</feature>
<geneLocation type="plasmid" evidence="2">
    <name>pC107</name>
</geneLocation>
<keyword evidence="1" id="KW-0175">Coiled coil</keyword>
<organism evidence="2">
    <name type="scientific">Limosilactobacillus vaginalis</name>
    <dbReference type="NCBI Taxonomy" id="1633"/>
    <lineage>
        <taxon>Bacteria</taxon>
        <taxon>Bacillati</taxon>
        <taxon>Bacillota</taxon>
        <taxon>Bacilli</taxon>
        <taxon>Lactobacillales</taxon>
        <taxon>Lactobacillaceae</taxon>
        <taxon>Limosilactobacillus</taxon>
    </lineage>
</organism>
<keyword evidence="2" id="KW-0614">Plasmid</keyword>
<evidence type="ECO:0000256" key="1">
    <source>
        <dbReference type="SAM" id="Coils"/>
    </source>
</evidence>
<evidence type="ECO:0000313" key="2">
    <source>
        <dbReference type="EMBL" id="AKG47102.1"/>
    </source>
</evidence>
<dbReference type="InterPro" id="IPR009061">
    <property type="entry name" value="DNA-bd_dom_put_sf"/>
</dbReference>
<protein>
    <submittedName>
        <fullName evidence="2">Putative transcriptional regulator</fullName>
    </submittedName>
</protein>